<evidence type="ECO:0000256" key="6">
    <source>
        <dbReference type="ARBA" id="ARBA00022837"/>
    </source>
</evidence>
<accession>A0ABW3M8G5</accession>
<keyword evidence="7" id="KW-1015">Disulfide bond</keyword>
<evidence type="ECO:0000256" key="1">
    <source>
        <dbReference type="ARBA" id="ARBA00006249"/>
    </source>
</evidence>
<keyword evidence="6" id="KW-0106">Calcium</keyword>
<evidence type="ECO:0000256" key="7">
    <source>
        <dbReference type="ARBA" id="ARBA00023157"/>
    </source>
</evidence>
<dbReference type="InterPro" id="IPR029058">
    <property type="entry name" value="AB_hydrolase_fold"/>
</dbReference>
<dbReference type="PANTHER" id="PTHR33938">
    <property type="entry name" value="FERULOYL ESTERASE B-RELATED"/>
    <property type="match status" value="1"/>
</dbReference>
<feature type="domain" description="Fumarase C C-terminal" evidence="9">
    <location>
        <begin position="449"/>
        <end position="506"/>
    </location>
</feature>
<evidence type="ECO:0000313" key="11">
    <source>
        <dbReference type="Proteomes" id="UP001597045"/>
    </source>
</evidence>
<comment type="similarity">
    <text evidence="1">Belongs to the tannase family.</text>
</comment>
<dbReference type="Pfam" id="PF07519">
    <property type="entry name" value="Tannase"/>
    <property type="match status" value="1"/>
</dbReference>
<comment type="caution">
    <text evidence="10">The sequence shown here is derived from an EMBL/GenBank/DDBJ whole genome shotgun (WGS) entry which is preliminary data.</text>
</comment>
<dbReference type="InterPro" id="IPR011118">
    <property type="entry name" value="Tannase/feruloyl_esterase"/>
</dbReference>
<dbReference type="EMBL" id="JBHTIS010000451">
    <property type="protein sequence ID" value="MFD1045904.1"/>
    <property type="molecule type" value="Genomic_DNA"/>
</dbReference>
<gene>
    <name evidence="10" type="ORF">ACFQ1S_10190</name>
</gene>
<dbReference type="Pfam" id="PF10415">
    <property type="entry name" value="FumaraseC_C"/>
    <property type="match status" value="1"/>
</dbReference>
<dbReference type="Gene3D" id="1.20.200.10">
    <property type="entry name" value="Fumarase/aspartase (Central domain)"/>
    <property type="match status" value="1"/>
</dbReference>
<evidence type="ECO:0000256" key="3">
    <source>
        <dbReference type="ARBA" id="ARBA00022723"/>
    </source>
</evidence>
<dbReference type="GO" id="GO:0016787">
    <property type="term" value="F:hydrolase activity"/>
    <property type="evidence" value="ECO:0007669"/>
    <property type="project" value="UniProtKB-KW"/>
</dbReference>
<organism evidence="10 11">
    <name type="scientific">Kibdelosporangium lantanae</name>
    <dbReference type="NCBI Taxonomy" id="1497396"/>
    <lineage>
        <taxon>Bacteria</taxon>
        <taxon>Bacillati</taxon>
        <taxon>Actinomycetota</taxon>
        <taxon>Actinomycetes</taxon>
        <taxon>Pseudonocardiales</taxon>
        <taxon>Pseudonocardiaceae</taxon>
        <taxon>Kibdelosporangium</taxon>
    </lineage>
</organism>
<evidence type="ECO:0000256" key="4">
    <source>
        <dbReference type="ARBA" id="ARBA00022729"/>
    </source>
</evidence>
<reference evidence="11" key="1">
    <citation type="journal article" date="2019" name="Int. J. Syst. Evol. Microbiol.">
        <title>The Global Catalogue of Microorganisms (GCM) 10K type strain sequencing project: providing services to taxonomists for standard genome sequencing and annotation.</title>
        <authorList>
            <consortium name="The Broad Institute Genomics Platform"/>
            <consortium name="The Broad Institute Genome Sequencing Center for Infectious Disease"/>
            <person name="Wu L."/>
            <person name="Ma J."/>
        </authorList>
    </citation>
    <scope>NUCLEOTIDE SEQUENCE [LARGE SCALE GENOMIC DNA]</scope>
    <source>
        <strain evidence="11">JCM 31486</strain>
    </source>
</reference>
<keyword evidence="5 10" id="KW-0378">Hydrolase</keyword>
<dbReference type="PANTHER" id="PTHR33938:SF8">
    <property type="entry name" value="CARBOXYLIC ESTER HYDROLASE"/>
    <property type="match status" value="1"/>
</dbReference>
<name>A0ABW3M8G5_9PSEU</name>
<dbReference type="InterPro" id="IPR008948">
    <property type="entry name" value="L-Aspartase-like"/>
</dbReference>
<protein>
    <submittedName>
        <fullName evidence="10">Tannase/feruloyl esterase family alpha/beta hydrolase</fullName>
    </submittedName>
</protein>
<keyword evidence="8" id="KW-0456">Lyase</keyword>
<keyword evidence="11" id="KW-1185">Reference proteome</keyword>
<sequence length="511" mass="55749">MTDVPPYCSVSLVLTHPGANDRVTLSVWLPVSGWNGRFQGTGGGGYAMTQGDTALAQAVKDGYAAAGTDGGHVNDFEDPSTWALGSDGHVNQALLLNFASRSLHEMAVGGKAVATSYYGRAPRYSYWTGCSTGGRQGLMEAQRYPDDYDGISANAPAVNWDRFIPDLVWPQVVMQQEHNFPTQCEFQAFHDAATAACDRNDGVADGVVDLPDSCDYSPYRLVGTKIVCDGKEITISRADADVVHKIWQGTPLWYGLNRTAPFGSIANTAVGPDGTVTGVPFGISANWLRYFVQEDPSFDLRTVTYRDFDRLFAKSRARFNQVIGTDDPDLSAFRAAGGKMITWHGIDDSIIPYQGTVDYRQRVDRRMGGTSTVDNFYRVFLTPGVDHCGFAGSQGNFQLNVMLPVIARNVLESARLIAAVARLLADKVLAGTEVDVERAREYAESSPSIVTPLNKYIGYEEAASIAKQSLKERRTIRDVVIERGHVESGKLTLEQLDEALDVLRMARGGTK</sequence>
<keyword evidence="2" id="KW-0719">Serine esterase</keyword>
<evidence type="ECO:0000256" key="2">
    <source>
        <dbReference type="ARBA" id="ARBA00022487"/>
    </source>
</evidence>
<dbReference type="SUPFAM" id="SSF48557">
    <property type="entry name" value="L-aspartase-like"/>
    <property type="match status" value="1"/>
</dbReference>
<dbReference type="SUPFAM" id="SSF53474">
    <property type="entry name" value="alpha/beta-Hydrolases"/>
    <property type="match status" value="1"/>
</dbReference>
<dbReference type="InterPro" id="IPR018951">
    <property type="entry name" value="Fumarase_C_C"/>
</dbReference>
<dbReference type="Gene3D" id="1.10.40.30">
    <property type="entry name" value="Fumarase/aspartase (C-terminal domain)"/>
    <property type="match status" value="1"/>
</dbReference>
<dbReference type="Proteomes" id="UP001597045">
    <property type="component" value="Unassembled WGS sequence"/>
</dbReference>
<evidence type="ECO:0000259" key="9">
    <source>
        <dbReference type="Pfam" id="PF10415"/>
    </source>
</evidence>
<keyword evidence="3" id="KW-0479">Metal-binding</keyword>
<evidence type="ECO:0000256" key="8">
    <source>
        <dbReference type="ARBA" id="ARBA00023239"/>
    </source>
</evidence>
<proteinExistence type="inferred from homology"/>
<keyword evidence="4" id="KW-0732">Signal</keyword>
<evidence type="ECO:0000256" key="5">
    <source>
        <dbReference type="ARBA" id="ARBA00022801"/>
    </source>
</evidence>
<evidence type="ECO:0000313" key="10">
    <source>
        <dbReference type="EMBL" id="MFD1045904.1"/>
    </source>
</evidence>